<accession>A0A927WME4</accession>
<dbReference type="AlphaFoldDB" id="A0A927WME4"/>
<name>A0A927WME4_SELRU</name>
<evidence type="ECO:0000313" key="1">
    <source>
        <dbReference type="EMBL" id="MBE6092505.1"/>
    </source>
</evidence>
<gene>
    <name evidence="1" type="ORF">E7201_04950</name>
</gene>
<evidence type="ECO:0000313" key="2">
    <source>
        <dbReference type="Proteomes" id="UP000761380"/>
    </source>
</evidence>
<organism evidence="1 2">
    <name type="scientific">Selenomonas ruminantium</name>
    <dbReference type="NCBI Taxonomy" id="971"/>
    <lineage>
        <taxon>Bacteria</taxon>
        <taxon>Bacillati</taxon>
        <taxon>Bacillota</taxon>
        <taxon>Negativicutes</taxon>
        <taxon>Selenomonadales</taxon>
        <taxon>Selenomonadaceae</taxon>
        <taxon>Selenomonas</taxon>
    </lineage>
</organism>
<protein>
    <submittedName>
        <fullName evidence="1">DUF5049 domain-containing protein</fullName>
    </submittedName>
</protein>
<sequence length="57" mass="6667">MTDTIQEQILAIRATGLTNMFDVNTVQRLAFERDFYELVCYIEDDRAGYVRFILTGE</sequence>
<proteinExistence type="predicted"/>
<reference evidence="1" key="1">
    <citation type="submission" date="2019-04" db="EMBL/GenBank/DDBJ databases">
        <title>Evolution of Biomass-Degrading Anaerobic Consortia Revealed by Metagenomics.</title>
        <authorList>
            <person name="Peng X."/>
        </authorList>
    </citation>
    <scope>NUCLEOTIDE SEQUENCE</scope>
    <source>
        <strain evidence="1">SIG240</strain>
    </source>
</reference>
<dbReference type="InterPro" id="IPR032488">
    <property type="entry name" value="DUF5049"/>
</dbReference>
<dbReference type="Proteomes" id="UP000761380">
    <property type="component" value="Unassembled WGS sequence"/>
</dbReference>
<comment type="caution">
    <text evidence="1">The sequence shown here is derived from an EMBL/GenBank/DDBJ whole genome shotgun (WGS) entry which is preliminary data.</text>
</comment>
<dbReference type="EMBL" id="SVBY01000026">
    <property type="protein sequence ID" value="MBE6092505.1"/>
    <property type="molecule type" value="Genomic_DNA"/>
</dbReference>
<dbReference type="Pfam" id="PF16468">
    <property type="entry name" value="DUF5049"/>
    <property type="match status" value="1"/>
</dbReference>